<dbReference type="AlphaFoldDB" id="A0A806FPD4"/>
<gene>
    <name evidence="2" type="ORF">BALAC2494_01574</name>
</gene>
<name>A0A806FPD4_BIFAN</name>
<evidence type="ECO:0000313" key="2">
    <source>
        <dbReference type="EMBL" id="AEK29678.1"/>
    </source>
</evidence>
<dbReference type="KEGG" id="bnm:BALAC2494_01574"/>
<dbReference type="Proteomes" id="UP000008394">
    <property type="component" value="Chromosome"/>
</dbReference>
<organism evidence="2 3">
    <name type="scientific">Bifidobacterium animalis subsp. lactis CNCM I-2494</name>
    <dbReference type="NCBI Taxonomy" id="1042403"/>
    <lineage>
        <taxon>Bacteria</taxon>
        <taxon>Bacillati</taxon>
        <taxon>Actinomycetota</taxon>
        <taxon>Actinomycetes</taxon>
        <taxon>Bifidobacteriales</taxon>
        <taxon>Bifidobacteriaceae</taxon>
        <taxon>Bifidobacterium</taxon>
    </lineage>
</organism>
<sequence>MPQIALPAVCYAEGSESWAANRPLRGQSRGCFRKTCRQAALLRSITRKVPKDTPQIDSPMAWHTEASVRRTANQLICGQSYGSIRKTNRGMPLPRTVTRKLPKERPRN</sequence>
<proteinExistence type="predicted"/>
<feature type="region of interest" description="Disordered" evidence="1">
    <location>
        <begin position="87"/>
        <end position="108"/>
    </location>
</feature>
<accession>A0A806FPD4</accession>
<evidence type="ECO:0000313" key="3">
    <source>
        <dbReference type="Proteomes" id="UP000008394"/>
    </source>
</evidence>
<evidence type="ECO:0000256" key="1">
    <source>
        <dbReference type="SAM" id="MobiDB-lite"/>
    </source>
</evidence>
<dbReference type="EMBL" id="CP002915">
    <property type="protein sequence ID" value="AEK29678.1"/>
    <property type="molecule type" value="Genomic_DNA"/>
</dbReference>
<reference evidence="2 3" key="1">
    <citation type="journal article" date="2011" name="J. Bacteriol.">
        <title>Genome Sequence of the Probiotic Strain Bifidobacterium animalis subsp. lactis CNCM I-2494.</title>
        <authorList>
            <person name="Chervaux C."/>
            <person name="Grimaldi C."/>
            <person name="Bolotin A."/>
            <person name="Quinquis B."/>
            <person name="Legrain-Raspaud S."/>
            <person name="van Hylckama Vlieg J.E."/>
            <person name="Denariaz G."/>
            <person name="Smokvina T."/>
        </authorList>
    </citation>
    <scope>NUCLEOTIDE SEQUENCE [LARGE SCALE GENOMIC DNA]</scope>
    <source>
        <strain evidence="2 3">CNCM I-2494</strain>
    </source>
</reference>
<protein>
    <submittedName>
        <fullName evidence="2">Hypothetical cytosolic protein</fullName>
    </submittedName>
</protein>